<evidence type="ECO:0000256" key="1">
    <source>
        <dbReference type="SAM" id="Phobius"/>
    </source>
</evidence>
<comment type="caution">
    <text evidence="2">The sequence shown here is derived from an EMBL/GenBank/DDBJ whole genome shotgun (WGS) entry which is preliminary data.</text>
</comment>
<proteinExistence type="predicted"/>
<keyword evidence="1" id="KW-0812">Transmembrane</keyword>
<evidence type="ECO:0000313" key="2">
    <source>
        <dbReference type="EMBL" id="NNJ32858.1"/>
    </source>
</evidence>
<sequence>MLLTSPDKLLGLTSVLSILLIGAVMYGVYMPIEVKYGFVKARFLIMTIIILFSLGPTLFGDFMAGIDFKALAAIPIYLKNIILAASSAVIFGASLTISIKIFQRKEL</sequence>
<organism evidence="2 3">
    <name type="scientific">Lacrimispora defluvii</name>
    <dbReference type="NCBI Taxonomy" id="2719233"/>
    <lineage>
        <taxon>Bacteria</taxon>
        <taxon>Bacillati</taxon>
        <taxon>Bacillota</taxon>
        <taxon>Clostridia</taxon>
        <taxon>Lachnospirales</taxon>
        <taxon>Lachnospiraceae</taxon>
        <taxon>Lacrimispora</taxon>
    </lineage>
</organism>
<feature type="transmembrane region" description="Helical" evidence="1">
    <location>
        <begin position="80"/>
        <end position="102"/>
    </location>
</feature>
<dbReference type="Proteomes" id="UP000539052">
    <property type="component" value="Unassembled WGS sequence"/>
</dbReference>
<feature type="transmembrane region" description="Helical" evidence="1">
    <location>
        <begin position="41"/>
        <end position="60"/>
    </location>
</feature>
<evidence type="ECO:0000313" key="3">
    <source>
        <dbReference type="Proteomes" id="UP000539052"/>
    </source>
</evidence>
<dbReference type="EMBL" id="JAAOXG010000071">
    <property type="protein sequence ID" value="NNJ32858.1"/>
    <property type="molecule type" value="Genomic_DNA"/>
</dbReference>
<feature type="transmembrane region" description="Helical" evidence="1">
    <location>
        <begin position="12"/>
        <end position="29"/>
    </location>
</feature>
<keyword evidence="3" id="KW-1185">Reference proteome</keyword>
<name>A0ABX1W2Y1_9FIRM</name>
<gene>
    <name evidence="2" type="ORF">G9470_24165</name>
</gene>
<accession>A0ABX1W2Y1</accession>
<keyword evidence="1" id="KW-1133">Transmembrane helix</keyword>
<dbReference type="InterPro" id="IPR025699">
    <property type="entry name" value="ABC2_memb-like"/>
</dbReference>
<dbReference type="Pfam" id="PF13346">
    <property type="entry name" value="ABC2_membrane_5"/>
    <property type="match status" value="1"/>
</dbReference>
<keyword evidence="1" id="KW-0472">Membrane</keyword>
<protein>
    <submittedName>
        <fullName evidence="2">Uncharacterized protein</fullName>
    </submittedName>
</protein>
<dbReference type="RefSeq" id="WP_170823903.1">
    <property type="nucleotide sequence ID" value="NZ_JAAOXG010000071.1"/>
</dbReference>
<reference evidence="2 3" key="1">
    <citation type="submission" date="2020-03" db="EMBL/GenBank/DDBJ databases">
        <title>Genome Sequence of industrial isolate, B5A.</title>
        <authorList>
            <person name="Sharma S."/>
            <person name="Patil P.B."/>
            <person name="Korpole S."/>
        </authorList>
    </citation>
    <scope>NUCLEOTIDE SEQUENCE [LARGE SCALE GENOMIC DNA]</scope>
    <source>
        <strain evidence="2 3">PI-S10-B5A</strain>
    </source>
</reference>